<dbReference type="InterPro" id="IPR029056">
    <property type="entry name" value="Ribokinase-like"/>
</dbReference>
<proteinExistence type="predicted"/>
<dbReference type="InterPro" id="IPR002173">
    <property type="entry name" value="Carboh/pur_kinase_PfkB_CS"/>
</dbReference>
<evidence type="ECO:0000256" key="2">
    <source>
        <dbReference type="ARBA" id="ARBA00022777"/>
    </source>
</evidence>
<name>A0A0V0H8T9_SOLCH</name>
<organism evidence="4">
    <name type="scientific">Solanum chacoense</name>
    <name type="common">Chaco potato</name>
    <dbReference type="NCBI Taxonomy" id="4108"/>
    <lineage>
        <taxon>Eukaryota</taxon>
        <taxon>Viridiplantae</taxon>
        <taxon>Streptophyta</taxon>
        <taxon>Embryophyta</taxon>
        <taxon>Tracheophyta</taxon>
        <taxon>Spermatophyta</taxon>
        <taxon>Magnoliopsida</taxon>
        <taxon>eudicotyledons</taxon>
        <taxon>Gunneridae</taxon>
        <taxon>Pentapetalae</taxon>
        <taxon>asterids</taxon>
        <taxon>lamiids</taxon>
        <taxon>Solanales</taxon>
        <taxon>Solanaceae</taxon>
        <taxon>Solanoideae</taxon>
        <taxon>Solaneae</taxon>
        <taxon>Solanum</taxon>
    </lineage>
</organism>
<dbReference type="GO" id="GO:0016301">
    <property type="term" value="F:kinase activity"/>
    <property type="evidence" value="ECO:0007669"/>
    <property type="project" value="UniProtKB-KW"/>
</dbReference>
<dbReference type="InterPro" id="IPR011611">
    <property type="entry name" value="PfkB_dom"/>
</dbReference>
<feature type="domain" description="Carbohydrate kinase PfkB" evidence="3">
    <location>
        <begin position="96"/>
        <end position="136"/>
    </location>
</feature>
<dbReference type="AlphaFoldDB" id="A0A0V0H8T9"/>
<evidence type="ECO:0000256" key="1">
    <source>
        <dbReference type="ARBA" id="ARBA00022679"/>
    </source>
</evidence>
<sequence length="181" mass="19715">MDRGSFYSSGLISMLLKLPSAKFVIATLGEDGSIMLERAETGDIQPEEVDIDDLFEKMKQSIDTSTLPTCKTSDVAKLHAKGIGTVCRRLLVGTAEKIPSSEIVDTTGAGDAFVGAVLYSLCANFPPEKMLMYASQVVRRGHEEAGQEKTRQEGAGQEKTVGREEVVDIDYGWIYSQQTQS</sequence>
<dbReference type="PANTHER" id="PTHR42774:SF10">
    <property type="entry name" value="KETOHEXOKINASE-LIKE ISOFORM X1"/>
    <property type="match status" value="1"/>
</dbReference>
<dbReference type="Gene3D" id="3.40.1190.20">
    <property type="match status" value="1"/>
</dbReference>
<keyword evidence="1" id="KW-0808">Transferase</keyword>
<accession>A0A0V0H8T9</accession>
<dbReference type="PROSITE" id="PS00584">
    <property type="entry name" value="PFKB_KINASES_2"/>
    <property type="match status" value="1"/>
</dbReference>
<evidence type="ECO:0000313" key="4">
    <source>
        <dbReference type="EMBL" id="JAP15958.1"/>
    </source>
</evidence>
<dbReference type="EMBL" id="GEDG01024462">
    <property type="protein sequence ID" value="JAP15958.1"/>
    <property type="molecule type" value="Transcribed_RNA"/>
</dbReference>
<dbReference type="PANTHER" id="PTHR42774">
    <property type="entry name" value="PHOSPHOTRANSFERASE SYSTEM TRANSPORT PROTEIN"/>
    <property type="match status" value="1"/>
</dbReference>
<dbReference type="Pfam" id="PF00294">
    <property type="entry name" value="PfkB"/>
    <property type="match status" value="1"/>
</dbReference>
<protein>
    <submittedName>
        <fullName evidence="4">Putative ovule protein</fullName>
    </submittedName>
</protein>
<dbReference type="InterPro" id="IPR052562">
    <property type="entry name" value="Ketohexokinase-related"/>
</dbReference>
<dbReference type="SUPFAM" id="SSF53613">
    <property type="entry name" value="Ribokinase-like"/>
    <property type="match status" value="1"/>
</dbReference>
<evidence type="ECO:0000259" key="3">
    <source>
        <dbReference type="Pfam" id="PF00294"/>
    </source>
</evidence>
<keyword evidence="2" id="KW-0418">Kinase</keyword>
<reference evidence="4" key="1">
    <citation type="submission" date="2015-12" db="EMBL/GenBank/DDBJ databases">
        <title>Gene expression during late stages of embryo sac development: a critical building block for successful pollen-pistil interactions.</title>
        <authorList>
            <person name="Liu Y."/>
            <person name="Joly V."/>
            <person name="Sabar M."/>
            <person name="Matton D.P."/>
        </authorList>
    </citation>
    <scope>NUCLEOTIDE SEQUENCE</scope>
</reference>